<dbReference type="NCBIfam" id="TIGR03512">
    <property type="entry name" value="GldD_lipo"/>
    <property type="match status" value="1"/>
</dbReference>
<dbReference type="Pfam" id="PF25593">
    <property type="entry name" value="GldD_lipo"/>
    <property type="match status" value="1"/>
</dbReference>
<reference evidence="1" key="1">
    <citation type="submission" date="2022-10" db="EMBL/GenBank/DDBJ databases">
        <authorList>
            <person name="Yu W.X."/>
        </authorList>
    </citation>
    <scope>NUCLEOTIDE SEQUENCE</scope>
    <source>
        <strain evidence="1">AAT</strain>
    </source>
</reference>
<dbReference type="Proteomes" id="UP001209229">
    <property type="component" value="Unassembled WGS sequence"/>
</dbReference>
<protein>
    <submittedName>
        <fullName evidence="1">Gliding motility lipoprotein GldD</fullName>
    </submittedName>
</protein>
<dbReference type="RefSeq" id="WP_301192034.1">
    <property type="nucleotide sequence ID" value="NZ_JAPDPJ010000054.1"/>
</dbReference>
<dbReference type="InterPro" id="IPR019850">
    <property type="entry name" value="GldD-like"/>
</dbReference>
<dbReference type="AlphaFoldDB" id="A0AAE3SGG5"/>
<name>A0AAE3SGG5_9BACT</name>
<gene>
    <name evidence="1" type="primary">gldD</name>
    <name evidence="1" type="ORF">OM075_18545</name>
</gene>
<accession>A0AAE3SGG5</accession>
<proteinExistence type="predicted"/>
<evidence type="ECO:0000313" key="2">
    <source>
        <dbReference type="Proteomes" id="UP001209229"/>
    </source>
</evidence>
<organism evidence="1 2">
    <name type="scientific">Plebeiibacterium sediminum</name>
    <dbReference type="NCBI Taxonomy" id="2992112"/>
    <lineage>
        <taxon>Bacteria</taxon>
        <taxon>Pseudomonadati</taxon>
        <taxon>Bacteroidota</taxon>
        <taxon>Bacteroidia</taxon>
        <taxon>Marinilabiliales</taxon>
        <taxon>Marinilabiliaceae</taxon>
        <taxon>Plebeiibacterium</taxon>
    </lineage>
</organism>
<keyword evidence="1" id="KW-0449">Lipoprotein</keyword>
<keyword evidence="2" id="KW-1185">Reference proteome</keyword>
<comment type="caution">
    <text evidence="1">The sequence shown here is derived from an EMBL/GenBank/DDBJ whole genome shotgun (WGS) entry which is preliminary data.</text>
</comment>
<evidence type="ECO:0000313" key="1">
    <source>
        <dbReference type="EMBL" id="MCW3788475.1"/>
    </source>
</evidence>
<dbReference type="EMBL" id="JAPDPJ010000054">
    <property type="protein sequence ID" value="MCW3788475.1"/>
    <property type="molecule type" value="Genomic_DNA"/>
</dbReference>
<sequence>MQFKILIKRGVTLAILMLLVWSCKNTPTPKPRAYFRISFPEHKYDSLENKYPYFFEYPQYTRIIQDKAVNAEPYWINIDYPAYNGKIHLSYKVVKNNLADMLEDNRKLAYKHSIKADAIGEKLFMAPEKKVYGILYDIKGDAASSIQFFLTDSVRNFLRGSLYFNAIPNKDSLAPVVDFVKEDIMHMMETFEWKSLPKTK</sequence>